<organism evidence="1 2">
    <name type="scientific">Allacma fusca</name>
    <dbReference type="NCBI Taxonomy" id="39272"/>
    <lineage>
        <taxon>Eukaryota</taxon>
        <taxon>Metazoa</taxon>
        <taxon>Ecdysozoa</taxon>
        <taxon>Arthropoda</taxon>
        <taxon>Hexapoda</taxon>
        <taxon>Collembola</taxon>
        <taxon>Symphypleona</taxon>
        <taxon>Sminthuridae</taxon>
        <taxon>Allacma</taxon>
    </lineage>
</organism>
<dbReference type="Proteomes" id="UP000708208">
    <property type="component" value="Unassembled WGS sequence"/>
</dbReference>
<evidence type="ECO:0000313" key="2">
    <source>
        <dbReference type="Proteomes" id="UP000708208"/>
    </source>
</evidence>
<protein>
    <submittedName>
        <fullName evidence="1">Uncharacterized protein</fullName>
    </submittedName>
</protein>
<keyword evidence="2" id="KW-1185">Reference proteome</keyword>
<gene>
    <name evidence="1" type="ORF">AFUS01_LOCUS36136</name>
</gene>
<reference evidence="1" key="1">
    <citation type="submission" date="2021-06" db="EMBL/GenBank/DDBJ databases">
        <authorList>
            <person name="Hodson N. C."/>
            <person name="Mongue J. A."/>
            <person name="Jaron S. K."/>
        </authorList>
    </citation>
    <scope>NUCLEOTIDE SEQUENCE</scope>
</reference>
<sequence length="16" mass="1695">MKTIIFSCLLVAALTA</sequence>
<name>A0A8J2PXW3_9HEXA</name>
<evidence type="ECO:0000313" key="1">
    <source>
        <dbReference type="EMBL" id="CAG7826065.1"/>
    </source>
</evidence>
<dbReference type="EMBL" id="CAJVCH010538481">
    <property type="protein sequence ID" value="CAG7826065.1"/>
    <property type="molecule type" value="Genomic_DNA"/>
</dbReference>
<comment type="caution">
    <text evidence="1">The sequence shown here is derived from an EMBL/GenBank/DDBJ whole genome shotgun (WGS) entry which is preliminary data.</text>
</comment>
<feature type="non-terminal residue" evidence="1">
    <location>
        <position position="16"/>
    </location>
</feature>
<proteinExistence type="predicted"/>
<dbReference type="AlphaFoldDB" id="A0A8J2PXW3"/>
<accession>A0A8J2PXW3</accession>